<dbReference type="EMBL" id="WOCD01000005">
    <property type="protein sequence ID" value="MUH73097.1"/>
    <property type="molecule type" value="Genomic_DNA"/>
</dbReference>
<name>A0A6N8FD33_9GAMM</name>
<dbReference type="CDD" id="cd04276">
    <property type="entry name" value="ZnMc_MMP_like_2"/>
    <property type="match status" value="1"/>
</dbReference>
<dbReference type="InterPro" id="IPR032534">
    <property type="entry name" value="EcxA_zinc-bd"/>
</dbReference>
<evidence type="ECO:0000313" key="5">
    <source>
        <dbReference type="Proteomes" id="UP000439994"/>
    </source>
</evidence>
<evidence type="ECO:0000259" key="3">
    <source>
        <dbReference type="Pfam" id="PF17148"/>
    </source>
</evidence>
<evidence type="ECO:0000313" key="4">
    <source>
        <dbReference type="EMBL" id="MUH73097.1"/>
    </source>
</evidence>
<keyword evidence="5" id="KW-1185">Reference proteome</keyword>
<evidence type="ECO:0000256" key="1">
    <source>
        <dbReference type="SAM" id="SignalP"/>
    </source>
</evidence>
<dbReference type="OrthoDB" id="9776599at2"/>
<comment type="caution">
    <text evidence="4">The sequence shown here is derived from an EMBL/GenBank/DDBJ whole genome shotgun (WGS) entry which is preliminary data.</text>
</comment>
<feature type="domain" description="DUF5117" evidence="3">
    <location>
        <begin position="91"/>
        <end position="282"/>
    </location>
</feature>
<proteinExistence type="predicted"/>
<protein>
    <submittedName>
        <fullName evidence="4">DUF5117 domain-containing protein</fullName>
    </submittedName>
</protein>
<accession>A0A6N8FD33</accession>
<feature type="domain" description="EcxA zinc-binding" evidence="2">
    <location>
        <begin position="401"/>
        <end position="712"/>
    </location>
</feature>
<keyword evidence="1" id="KW-0732">Signal</keyword>
<gene>
    <name evidence="4" type="ORF">GNP35_11750</name>
</gene>
<feature type="chain" id="PRO_5026840386" evidence="1">
    <location>
        <begin position="31"/>
        <end position="807"/>
    </location>
</feature>
<dbReference type="SUPFAM" id="SSF55486">
    <property type="entry name" value="Metalloproteases ('zincins'), catalytic domain"/>
    <property type="match status" value="1"/>
</dbReference>
<evidence type="ECO:0000259" key="2">
    <source>
        <dbReference type="Pfam" id="PF16313"/>
    </source>
</evidence>
<organism evidence="4 5">
    <name type="scientific">Psychrosphaera haliotis</name>
    <dbReference type="NCBI Taxonomy" id="555083"/>
    <lineage>
        <taxon>Bacteria</taxon>
        <taxon>Pseudomonadati</taxon>
        <taxon>Pseudomonadota</taxon>
        <taxon>Gammaproteobacteria</taxon>
        <taxon>Alteromonadales</taxon>
        <taxon>Pseudoalteromonadaceae</taxon>
        <taxon>Psychrosphaera</taxon>
    </lineage>
</organism>
<dbReference type="GO" id="GO:0008237">
    <property type="term" value="F:metallopeptidase activity"/>
    <property type="evidence" value="ECO:0007669"/>
    <property type="project" value="InterPro"/>
</dbReference>
<reference evidence="4 5" key="1">
    <citation type="submission" date="2019-11" db="EMBL/GenBank/DDBJ databases">
        <title>P. haliotis isolates from Z. marina roots.</title>
        <authorList>
            <person name="Cohen M."/>
            <person name="Jospin G."/>
            <person name="Eisen J.A."/>
            <person name="Coil D.A."/>
        </authorList>
    </citation>
    <scope>NUCLEOTIDE SEQUENCE [LARGE SCALE GENOMIC DNA]</scope>
    <source>
        <strain evidence="4 5">UCD-MCMsp1aY</strain>
    </source>
</reference>
<dbReference type="InterPro" id="IPR024079">
    <property type="entry name" value="MetalloPept_cat_dom_sf"/>
</dbReference>
<dbReference type="Gene3D" id="3.40.390.10">
    <property type="entry name" value="Collagenase (Catalytic Domain)"/>
    <property type="match status" value="1"/>
</dbReference>
<dbReference type="Pfam" id="PF16313">
    <property type="entry name" value="DUF4953"/>
    <property type="match status" value="1"/>
</dbReference>
<feature type="signal peptide" evidence="1">
    <location>
        <begin position="1"/>
        <end position="30"/>
    </location>
</feature>
<sequence length="807" mass="90329">MVSGITMKTIRLITSITIIFCCFMTANAVASVKSIADFTNGMLKVDGYFTFYYDKQNDQLFLQVDQQNEPFLFQSSLPRGLGSNDIGLDRGQLGSTRVVQFESYGNKVLLTQLNMDYRANSDNRAEQKSVEEAFAKSVIYGFEIKAKDRGTVIIDYTPFLLSDIHGVAKTLKSRKQGSYRPVKNRSAVHFAKSKSFPKNTELESIVSFTGTNPGQYVRQIAPDSENITVHMHHSLIKLPDDKYQARRFHPFSGYWSISHKDYAVSLDESMDVKVIPRHRLDKNTPITYYLDPGTPEPVRAALLEGARWWSTAFEEAGFKDGFIVKMLPEHADPMDVRYNTIQWVHRATRGWSYGSSVIDPRTGEIIKGHVTLGSLRVRHDYLLGQGLTGPFNDGAESNTDKIKEMALARIRQLAAHEVGHTLGIAHNFAASANNRASVMDYPHPFVELIDAKIDLSNAYAEGIGEWDKYVIKYGYQKFENPEQEAKALASLISSTQDKGLLYMSDSDARPSSGAHPTGHLWDNGKDAAAELTRVMQVRGVALKNFGLNNLAFDRPISDLQEILMPIYFYHRYQTTAAVKLIGGVNYDYVVKERDSKSSATNARPVSFEHQSQALSALLATLQNENLTLPKSIISLIPPKAYGNYRNRESGPTKTGLAFDPVTLASAAANHTLSALLNSARLTRIAQQSNLNSKYWTVGEYLQTILQNTIKQPSSAGLNSAVQQRVNAVTIELMMSRLLAESTPIEVKSDLFNELSQLNEWLKKESHNASSGQRGFYRLLSHHLSWYFEHRKWLPLVDLSTMPPGSPI</sequence>
<dbReference type="InterPro" id="IPR034032">
    <property type="entry name" value="Zn_MMP-like_bac"/>
</dbReference>
<dbReference type="PANTHER" id="PTHR38478">
    <property type="entry name" value="PEPTIDASE M1A AND M12B"/>
    <property type="match status" value="1"/>
</dbReference>
<dbReference type="PANTHER" id="PTHR38478:SF1">
    <property type="entry name" value="ZINC DEPENDENT METALLOPROTEASE DOMAIN LIPOPROTEIN"/>
    <property type="match status" value="1"/>
</dbReference>
<dbReference type="InterPro" id="IPR033413">
    <property type="entry name" value="DUF5117"/>
</dbReference>
<dbReference type="Proteomes" id="UP000439994">
    <property type="component" value="Unassembled WGS sequence"/>
</dbReference>
<dbReference type="AlphaFoldDB" id="A0A6N8FD33"/>
<dbReference type="Pfam" id="PF17148">
    <property type="entry name" value="DUF5117"/>
    <property type="match status" value="1"/>
</dbReference>